<keyword evidence="11" id="KW-1185">Reference proteome</keyword>
<feature type="domain" description="PBP" evidence="9">
    <location>
        <begin position="51"/>
        <end position="350"/>
    </location>
</feature>
<dbReference type="Pfam" id="PF12849">
    <property type="entry name" value="PBP_like_2"/>
    <property type="match status" value="1"/>
</dbReference>
<evidence type="ECO:0000256" key="5">
    <source>
        <dbReference type="ARBA" id="ARBA00022448"/>
    </source>
</evidence>
<dbReference type="CDD" id="cd13565">
    <property type="entry name" value="PBP2_PstS"/>
    <property type="match status" value="1"/>
</dbReference>
<protein>
    <recommendedName>
        <fullName evidence="4 7">Phosphate-binding protein PstS</fullName>
    </recommendedName>
</protein>
<evidence type="ECO:0000256" key="6">
    <source>
        <dbReference type="ARBA" id="ARBA00022592"/>
    </source>
</evidence>
<dbReference type="NCBIfam" id="TIGR00975">
    <property type="entry name" value="3a0107s03"/>
    <property type="match status" value="1"/>
</dbReference>
<gene>
    <name evidence="10" type="primary">pstS</name>
    <name evidence="10" type="ORF">HXX02_11970</name>
</gene>
<evidence type="ECO:0000256" key="7">
    <source>
        <dbReference type="PIRNR" id="PIRNR002756"/>
    </source>
</evidence>
<dbReference type="InterPro" id="IPR005673">
    <property type="entry name" value="ABC_phos-bd_PstS"/>
</dbReference>
<comment type="caution">
    <text evidence="10">The sequence shown here is derived from an EMBL/GenBank/DDBJ whole genome shotgun (WGS) entry which is preliminary data.</text>
</comment>
<comment type="similarity">
    <text evidence="2 7">Belongs to the PstS family.</text>
</comment>
<keyword evidence="6 7" id="KW-0592">Phosphate transport</keyword>
<name>A0ABT1P4V7_9GAMM</name>
<comment type="subunit">
    <text evidence="3 7">The complex is composed of two ATP-binding proteins (PstB), two transmembrane proteins (PstC and PstA) and a solute-binding protein (PstS).</text>
</comment>
<dbReference type="InterPro" id="IPR050962">
    <property type="entry name" value="Phosphate-bind_PstS"/>
</dbReference>
<reference evidence="10" key="1">
    <citation type="thesis" date="2020" institute="Technische Universitat Dresden" country="Dresden, Germany">
        <title>The Agarolytic System of Microbulbifer elongatus PORT2, Isolated from Batu Karas, Pangandaran West Java Indonesia.</title>
        <authorList>
            <person name="Anggraeni S.R."/>
        </authorList>
    </citation>
    <scope>NUCLEOTIDE SEQUENCE</scope>
    <source>
        <strain evidence="10">PORT2</strain>
    </source>
</reference>
<organism evidence="10 11">
    <name type="scientific">Microbulbifer elongatus</name>
    <dbReference type="NCBI Taxonomy" id="86173"/>
    <lineage>
        <taxon>Bacteria</taxon>
        <taxon>Pseudomonadati</taxon>
        <taxon>Pseudomonadota</taxon>
        <taxon>Gammaproteobacteria</taxon>
        <taxon>Cellvibrionales</taxon>
        <taxon>Microbulbiferaceae</taxon>
        <taxon>Microbulbifer</taxon>
    </lineage>
</organism>
<evidence type="ECO:0000256" key="8">
    <source>
        <dbReference type="SAM" id="SignalP"/>
    </source>
</evidence>
<dbReference type="Gene3D" id="3.40.190.10">
    <property type="entry name" value="Periplasmic binding protein-like II"/>
    <property type="match status" value="2"/>
</dbReference>
<evidence type="ECO:0000313" key="10">
    <source>
        <dbReference type="EMBL" id="MCQ3830164.1"/>
    </source>
</evidence>
<feature type="chain" id="PRO_5045287549" description="Phosphate-binding protein PstS" evidence="8">
    <location>
        <begin position="25"/>
        <end position="379"/>
    </location>
</feature>
<dbReference type="Proteomes" id="UP001205566">
    <property type="component" value="Unassembled WGS sequence"/>
</dbReference>
<sequence>MMLTLSLLKHVNRALCAGTGILLAATMITACSGGSSDGQSGSDSASGNAAANGENVQLNGSGASFPFPIYSKWFKDFSRKESGIRVDYQAKGSGAGIQDFVNGVVDFAASDAAMKEEEIAKVQKGVILLPMTAGEVVMAYNLEGVTELKLPRDVYPEIFLGKIDRWNDPKITAANPGVELPDTKITVVTRSDSSGTSYVFTGHLSAVNADFKSAVGQAKAPNWPNSANFVKAPKNDGIAAQIKQTPGAIGYVEYGFAKLTGLPVAQLENKSGAFVSPGPEAGIAALASAKFPEGNLPGTEIPNLIVWVTDPEGANAYPIASFTWLLVYADQDDQKAAAMQKLVEYMLSDEAQDQADSLGYIPLPQNVRAKVREAAQHIQ</sequence>
<keyword evidence="5 7" id="KW-0813">Transport</keyword>
<evidence type="ECO:0000256" key="3">
    <source>
        <dbReference type="ARBA" id="ARBA00011529"/>
    </source>
</evidence>
<evidence type="ECO:0000256" key="1">
    <source>
        <dbReference type="ARBA" id="ARBA00002841"/>
    </source>
</evidence>
<evidence type="ECO:0000259" key="9">
    <source>
        <dbReference type="Pfam" id="PF12849"/>
    </source>
</evidence>
<evidence type="ECO:0000256" key="2">
    <source>
        <dbReference type="ARBA" id="ARBA00008725"/>
    </source>
</evidence>
<dbReference type="PIRSF" id="PIRSF002756">
    <property type="entry name" value="PstS"/>
    <property type="match status" value="1"/>
</dbReference>
<keyword evidence="8" id="KW-0732">Signal</keyword>
<dbReference type="SUPFAM" id="SSF53850">
    <property type="entry name" value="Periplasmic binding protein-like II"/>
    <property type="match status" value="1"/>
</dbReference>
<comment type="function">
    <text evidence="1 7">Part of the ABC transporter complex PstSACB involved in phosphate import.</text>
</comment>
<dbReference type="PANTHER" id="PTHR42996">
    <property type="entry name" value="PHOSPHATE-BINDING PROTEIN PSTS"/>
    <property type="match status" value="1"/>
</dbReference>
<dbReference type="EMBL" id="JACASI010000032">
    <property type="protein sequence ID" value="MCQ3830164.1"/>
    <property type="molecule type" value="Genomic_DNA"/>
</dbReference>
<proteinExistence type="inferred from homology"/>
<accession>A0ABT1P4V7</accession>
<dbReference type="InterPro" id="IPR024370">
    <property type="entry name" value="PBP_domain"/>
</dbReference>
<feature type="signal peptide" evidence="8">
    <location>
        <begin position="1"/>
        <end position="24"/>
    </location>
</feature>
<evidence type="ECO:0000256" key="4">
    <source>
        <dbReference type="ARBA" id="ARBA00021889"/>
    </source>
</evidence>
<dbReference type="PANTHER" id="PTHR42996:SF1">
    <property type="entry name" value="PHOSPHATE-BINDING PROTEIN PSTS"/>
    <property type="match status" value="1"/>
</dbReference>
<evidence type="ECO:0000313" key="11">
    <source>
        <dbReference type="Proteomes" id="UP001205566"/>
    </source>
</evidence>